<dbReference type="PROSITE" id="PS50097">
    <property type="entry name" value="BTB"/>
    <property type="match status" value="2"/>
</dbReference>
<evidence type="ECO:0000259" key="4">
    <source>
        <dbReference type="PROSITE" id="PS50097"/>
    </source>
</evidence>
<evidence type="ECO:0000256" key="2">
    <source>
        <dbReference type="ARBA" id="ARBA00022737"/>
    </source>
</evidence>
<dbReference type="InterPro" id="IPR015915">
    <property type="entry name" value="Kelch-typ_b-propeller"/>
</dbReference>
<dbReference type="InterPro" id="IPR006652">
    <property type="entry name" value="Kelch_1"/>
</dbReference>
<feature type="domain" description="BTB" evidence="4">
    <location>
        <begin position="429"/>
        <end position="524"/>
    </location>
</feature>
<dbReference type="Gene3D" id="1.25.40.420">
    <property type="match status" value="1"/>
</dbReference>
<dbReference type="AlphaFoldDB" id="A0A673Y3U2"/>
<dbReference type="CDD" id="cd18506">
    <property type="entry name" value="BACK2_LZTR1"/>
    <property type="match status" value="1"/>
</dbReference>
<dbReference type="OMA" id="YKEAIYV"/>
<dbReference type="FunFam" id="3.30.710.10:FF:000049">
    <property type="entry name" value="leucine-zipper-like transcriptional regulator 1 isoform X1"/>
    <property type="match status" value="1"/>
</dbReference>
<reference evidence="5" key="2">
    <citation type="submission" date="2025-09" db="UniProtKB">
        <authorList>
            <consortium name="Ensembl"/>
        </authorList>
    </citation>
    <scope>IDENTIFICATION</scope>
</reference>
<feature type="region of interest" description="Disordered" evidence="3">
    <location>
        <begin position="466"/>
        <end position="490"/>
    </location>
</feature>
<dbReference type="SUPFAM" id="SSF54695">
    <property type="entry name" value="POZ domain"/>
    <property type="match status" value="2"/>
</dbReference>
<dbReference type="Pfam" id="PF00651">
    <property type="entry name" value="BTB"/>
    <property type="match status" value="2"/>
</dbReference>
<gene>
    <name evidence="5" type="primary">LZTR1</name>
    <name evidence="5" type="synonym">lztr1</name>
</gene>
<evidence type="ECO:0000313" key="6">
    <source>
        <dbReference type="Proteomes" id="UP000472277"/>
    </source>
</evidence>
<dbReference type="InterPro" id="IPR000210">
    <property type="entry name" value="BTB/POZ_dom"/>
</dbReference>
<feature type="domain" description="BTB" evidence="4">
    <location>
        <begin position="654"/>
        <end position="723"/>
    </location>
</feature>
<proteinExistence type="predicted"/>
<dbReference type="CDD" id="cd18505">
    <property type="entry name" value="BACK1_LZTR1"/>
    <property type="match status" value="1"/>
</dbReference>
<evidence type="ECO:0000256" key="3">
    <source>
        <dbReference type="SAM" id="MobiDB-lite"/>
    </source>
</evidence>
<keyword evidence="2" id="KW-0677">Repeat</keyword>
<dbReference type="GeneTree" id="ENSGT00940000158190"/>
<dbReference type="SMART" id="SM00225">
    <property type="entry name" value="BTB"/>
    <property type="match status" value="2"/>
</dbReference>
<dbReference type="InterPro" id="IPR051568">
    <property type="entry name" value="LZTR1/Attractin"/>
</dbReference>
<evidence type="ECO:0000256" key="1">
    <source>
        <dbReference type="ARBA" id="ARBA00022441"/>
    </source>
</evidence>
<dbReference type="CDD" id="cd18309">
    <property type="entry name" value="BTB2_POZ_LZTR1"/>
    <property type="match status" value="1"/>
</dbReference>
<accession>A0A673Y3U2</accession>
<dbReference type="FunFam" id="3.30.710.10:FF:000024">
    <property type="entry name" value="Leucine-zipper-like transcriptional regulator 1"/>
    <property type="match status" value="1"/>
</dbReference>
<dbReference type="Gene3D" id="2.120.10.80">
    <property type="entry name" value="Kelch-type beta propeller"/>
    <property type="match status" value="2"/>
</dbReference>
<dbReference type="FunFam" id="1.25.40.420:FF:000025">
    <property type="entry name" value="Leucine-zipper-like transcription regulator 1"/>
    <property type="match status" value="1"/>
</dbReference>
<organism evidence="5 6">
    <name type="scientific">Salmo trutta</name>
    <name type="common">Brown trout</name>
    <dbReference type="NCBI Taxonomy" id="8032"/>
    <lineage>
        <taxon>Eukaryota</taxon>
        <taxon>Metazoa</taxon>
        <taxon>Chordata</taxon>
        <taxon>Craniata</taxon>
        <taxon>Vertebrata</taxon>
        <taxon>Euteleostomi</taxon>
        <taxon>Actinopterygii</taxon>
        <taxon>Neopterygii</taxon>
        <taxon>Teleostei</taxon>
        <taxon>Protacanthopterygii</taxon>
        <taxon>Salmoniformes</taxon>
        <taxon>Salmonidae</taxon>
        <taxon>Salmoninae</taxon>
        <taxon>Salmo</taxon>
    </lineage>
</organism>
<dbReference type="Gene3D" id="3.30.710.10">
    <property type="entry name" value="Potassium Channel Kv1.1, Chain A"/>
    <property type="match status" value="2"/>
</dbReference>
<evidence type="ECO:0000313" key="5">
    <source>
        <dbReference type="Ensembl" id="ENSSTUP00000029181.1"/>
    </source>
</evidence>
<dbReference type="InterPro" id="IPR011043">
    <property type="entry name" value="Gal_Oxase/kelch_b-propeller"/>
</dbReference>
<dbReference type="PANTHER" id="PTHR46376">
    <property type="entry name" value="LEUCINE-ZIPPER-LIKE TRANSCRIPTIONAL REGULATOR 1"/>
    <property type="match status" value="1"/>
</dbReference>
<sequence>GCNTTKCGISQGVGILSEVAPSVDFDHSCSDSVEYLTLNFGPFETVHRWRRLPPCDEFVGARRSKHTVVAYRDAIYVFGGDNGKNMLNDLLRFDVKDCSWCRAFTTGTPPAPRYHHSAVVYGSSMFVFGGYTGDIYSNSNLKNKNDLFEYKFATGQWTEWKVEGSLPVARSAHGATVYSDKLWIFAGYDGNARLNDMWTISLQDREHACWEEIEQSGEIPPSCCNFPVAVCRDKMFVFSGQSGAKITNNLFQFELNVNKAILNEWTRIPTEHLLRGSPPPPQRRYGHTMVAFDRHLYVFGGAADNTLPNELHSYDVDSQTWEVIQPSLDSEVCAQRVSTGHRVGSLVEFSLYCLNLSNNLRCPEVPRVEMPSGRLFHAAAVIQDAMYIFGGTVDNNVRSGEMYRFQFSCYPKCTLHEDYGKLFENRQFCDVEFILGEREERVLGHIAIVTARCQWLRKKILQARDRQRQGGEEGAGAGGPRDIPGGTRASGNQPMLEVHIREAEAQPFEVLMQFLYTDKIQYPRRGHVQDVLLIMDVYKLALSFKLSRLEQLCVQYIEASVDLQNVLSVCEQANKLQLDQLKEHCLNFVVKETHFNQVIMTKEFEHLSTPLIVEIVRRKQQPPPRVYSDQPVDIGTSLVQDMKAYLEGGGLDFCDIVLLLDGHPRPAHKAILAARSSYFEAMFRSFMPEDGQVNISIGEMVPSKQAFESMLRYIYYGDVNMPPEDSLYLFAAPYYYGFSNNRLQAYCKQNLEMNVTVENVLQILEAADKTQAWDMKKHCLHIIVHQFIKVSKLPNLRSLSQLLLLDIIESLASHISDKQCAEMGSDI</sequence>
<dbReference type="GO" id="GO:0005794">
    <property type="term" value="C:Golgi apparatus"/>
    <property type="evidence" value="ECO:0007669"/>
    <property type="project" value="TreeGrafter"/>
</dbReference>
<dbReference type="FunFam" id="2.120.10.80:FF:000054">
    <property type="entry name" value="Leucine-zipper-like transcription regulator 1"/>
    <property type="match status" value="1"/>
</dbReference>
<dbReference type="Ensembl" id="ENSSTUT00000030540.1">
    <property type="protein sequence ID" value="ENSSTUP00000029181.1"/>
    <property type="gene ID" value="ENSSTUG00000011918.1"/>
</dbReference>
<reference evidence="5" key="1">
    <citation type="submission" date="2025-08" db="UniProtKB">
        <authorList>
            <consortium name="Ensembl"/>
        </authorList>
    </citation>
    <scope>IDENTIFICATION</scope>
</reference>
<dbReference type="SUPFAM" id="SSF50965">
    <property type="entry name" value="Galactose oxidase, central domain"/>
    <property type="match status" value="1"/>
</dbReference>
<dbReference type="Pfam" id="PF01344">
    <property type="entry name" value="Kelch_1"/>
    <property type="match status" value="1"/>
</dbReference>
<dbReference type="SUPFAM" id="SSF117281">
    <property type="entry name" value="Kelch motif"/>
    <property type="match status" value="1"/>
</dbReference>
<dbReference type="InterPro" id="IPR011333">
    <property type="entry name" value="SKP1/BTB/POZ_sf"/>
</dbReference>
<dbReference type="PANTHER" id="PTHR46376:SF1">
    <property type="entry name" value="LEUCINE-ZIPPER-LIKE TRANSCRIPTIONAL REGULATOR 1"/>
    <property type="match status" value="1"/>
</dbReference>
<keyword evidence="6" id="KW-1185">Reference proteome</keyword>
<protein>
    <submittedName>
        <fullName evidence="5">Leucine zipper like post translational regulator 1</fullName>
    </submittedName>
</protein>
<dbReference type="CDD" id="cd18308">
    <property type="entry name" value="BTB1_POZ_LZTR1"/>
    <property type="match status" value="1"/>
</dbReference>
<dbReference type="InParanoid" id="A0A673Y3U2"/>
<dbReference type="Proteomes" id="UP000472277">
    <property type="component" value="Chromosome 9"/>
</dbReference>
<name>A0A673Y3U2_SALTR</name>
<dbReference type="Pfam" id="PF24681">
    <property type="entry name" value="Kelch_KLHDC2_KLHL20_DRC7"/>
    <property type="match status" value="1"/>
</dbReference>
<keyword evidence="1" id="KW-0880">Kelch repeat</keyword>